<accession>A0ABS2T1B9</accession>
<dbReference type="Pfam" id="PF04893">
    <property type="entry name" value="Yip1"/>
    <property type="match status" value="1"/>
</dbReference>
<evidence type="ECO:0000256" key="5">
    <source>
        <dbReference type="SAM" id="Phobius"/>
    </source>
</evidence>
<dbReference type="EMBL" id="JAFBCV010000028">
    <property type="protein sequence ID" value="MBM7841295.1"/>
    <property type="molecule type" value="Genomic_DNA"/>
</dbReference>
<dbReference type="InterPro" id="IPR006977">
    <property type="entry name" value="Yip1_dom"/>
</dbReference>
<feature type="transmembrane region" description="Helical" evidence="5">
    <location>
        <begin position="43"/>
        <end position="60"/>
    </location>
</feature>
<keyword evidence="8" id="KW-1185">Reference proteome</keyword>
<keyword evidence="3 5" id="KW-1133">Transmembrane helix</keyword>
<evidence type="ECO:0000313" key="7">
    <source>
        <dbReference type="EMBL" id="MBM7841295.1"/>
    </source>
</evidence>
<keyword evidence="4 5" id="KW-0472">Membrane</keyword>
<evidence type="ECO:0000313" key="8">
    <source>
        <dbReference type="Proteomes" id="UP001179280"/>
    </source>
</evidence>
<gene>
    <name evidence="7" type="ORF">JOC54_004598</name>
</gene>
<sequence length="214" mass="23856">MILKKDTTIEGDRLNSTNPWLSIWFSPRKSIRTALTYGLHKRAAILLSFVFGGLITFWFARTETLFMAANGAFIPLLITVIIGSLTGPLLYYGFGFAFGHVGTWYGGNGNIEATRKVFVYALFMPGILLGLASLILSALALLQFQLQSTFFLGFFRFGSFLLDLATIWLFVIFLIAYAEAQKIKVWRSLLIVIAIVGCMAMIFIAVNLISHLFS</sequence>
<proteinExistence type="predicted"/>
<evidence type="ECO:0000256" key="4">
    <source>
        <dbReference type="ARBA" id="ARBA00023136"/>
    </source>
</evidence>
<name>A0ABS2T1B9_9BACI</name>
<organism evidence="7 8">
    <name type="scientific">Shouchella xiaoxiensis</name>
    <dbReference type="NCBI Taxonomy" id="766895"/>
    <lineage>
        <taxon>Bacteria</taxon>
        <taxon>Bacillati</taxon>
        <taxon>Bacillota</taxon>
        <taxon>Bacilli</taxon>
        <taxon>Bacillales</taxon>
        <taxon>Bacillaceae</taxon>
        <taxon>Shouchella</taxon>
    </lineage>
</organism>
<evidence type="ECO:0000256" key="2">
    <source>
        <dbReference type="ARBA" id="ARBA00022692"/>
    </source>
</evidence>
<reference evidence="7" key="1">
    <citation type="submission" date="2021-01" db="EMBL/GenBank/DDBJ databases">
        <title>Genomic Encyclopedia of Type Strains, Phase IV (KMG-IV): sequencing the most valuable type-strain genomes for metagenomic binning, comparative biology and taxonomic classification.</title>
        <authorList>
            <person name="Goeker M."/>
        </authorList>
    </citation>
    <scope>NUCLEOTIDE SEQUENCE</scope>
    <source>
        <strain evidence="7">DSM 21943</strain>
    </source>
</reference>
<evidence type="ECO:0000256" key="3">
    <source>
        <dbReference type="ARBA" id="ARBA00022989"/>
    </source>
</evidence>
<feature type="transmembrane region" description="Helical" evidence="5">
    <location>
        <begin position="117"/>
        <end position="142"/>
    </location>
</feature>
<feature type="transmembrane region" description="Helical" evidence="5">
    <location>
        <begin position="154"/>
        <end position="177"/>
    </location>
</feature>
<keyword evidence="2 5" id="KW-0812">Transmembrane</keyword>
<dbReference type="Proteomes" id="UP001179280">
    <property type="component" value="Unassembled WGS sequence"/>
</dbReference>
<comment type="subcellular location">
    <subcellularLocation>
        <location evidence="1">Membrane</location>
        <topology evidence="1">Multi-pass membrane protein</topology>
    </subcellularLocation>
</comment>
<comment type="caution">
    <text evidence="7">The sequence shown here is derived from an EMBL/GenBank/DDBJ whole genome shotgun (WGS) entry which is preliminary data.</text>
</comment>
<evidence type="ECO:0000256" key="1">
    <source>
        <dbReference type="ARBA" id="ARBA00004141"/>
    </source>
</evidence>
<dbReference type="RefSeq" id="WP_204469324.1">
    <property type="nucleotide sequence ID" value="NZ_JAFBCV010000028.1"/>
</dbReference>
<feature type="transmembrane region" description="Helical" evidence="5">
    <location>
        <begin position="189"/>
        <end position="213"/>
    </location>
</feature>
<feature type="domain" description="Yip1" evidence="6">
    <location>
        <begin position="22"/>
        <end position="205"/>
    </location>
</feature>
<protein>
    <recommendedName>
        <fullName evidence="6">Yip1 domain-containing protein</fullName>
    </recommendedName>
</protein>
<feature type="transmembrane region" description="Helical" evidence="5">
    <location>
        <begin position="72"/>
        <end position="105"/>
    </location>
</feature>
<evidence type="ECO:0000259" key="6">
    <source>
        <dbReference type="Pfam" id="PF04893"/>
    </source>
</evidence>